<evidence type="ECO:0000256" key="3">
    <source>
        <dbReference type="ARBA" id="ARBA00013287"/>
    </source>
</evidence>
<dbReference type="OrthoDB" id="5295771at2759"/>
<dbReference type="EMBL" id="SELW01000141">
    <property type="protein sequence ID" value="TID30510.1"/>
    <property type="molecule type" value="Genomic_DNA"/>
</dbReference>
<evidence type="ECO:0000256" key="6">
    <source>
        <dbReference type="RuleBase" id="RU363045"/>
    </source>
</evidence>
<comment type="caution">
    <text evidence="7">The sequence shown here is derived from an EMBL/GenBank/DDBJ whole genome shotgun (WGS) entry which is preliminary data.</text>
</comment>
<organism evidence="7 8">
    <name type="scientific">Pichia inconspicua</name>
    <dbReference type="NCBI Taxonomy" id="52247"/>
    <lineage>
        <taxon>Eukaryota</taxon>
        <taxon>Fungi</taxon>
        <taxon>Dikarya</taxon>
        <taxon>Ascomycota</taxon>
        <taxon>Saccharomycotina</taxon>
        <taxon>Pichiomycetes</taxon>
        <taxon>Pichiales</taxon>
        <taxon>Pichiaceae</taxon>
        <taxon>Pichia</taxon>
    </lineage>
</organism>
<keyword evidence="4" id="KW-0809">Transit peptide</keyword>
<comment type="similarity">
    <text evidence="2 6">Belongs to the AIM24 family.</text>
</comment>
<evidence type="ECO:0000256" key="4">
    <source>
        <dbReference type="ARBA" id="ARBA00022946"/>
    </source>
</evidence>
<dbReference type="PANTHER" id="PTHR36959">
    <property type="entry name" value="ALTERED INHERITANCE OF MITOCHONDRIA PROTEIN 24, MITOCHONDRIAL"/>
    <property type="match status" value="1"/>
</dbReference>
<comment type="subcellular location">
    <subcellularLocation>
        <location evidence="1 6">Mitochondrion</location>
    </subcellularLocation>
</comment>
<evidence type="ECO:0000256" key="2">
    <source>
        <dbReference type="ARBA" id="ARBA00009322"/>
    </source>
</evidence>
<dbReference type="GO" id="GO:0007007">
    <property type="term" value="P:inner mitochondrial membrane organization"/>
    <property type="evidence" value="ECO:0007669"/>
    <property type="project" value="TreeGrafter"/>
</dbReference>
<keyword evidence="5 6" id="KW-0496">Mitochondrion</keyword>
<keyword evidence="8" id="KW-1185">Reference proteome</keyword>
<dbReference type="InterPro" id="IPR002838">
    <property type="entry name" value="AIM24"/>
</dbReference>
<evidence type="ECO:0000256" key="5">
    <source>
        <dbReference type="ARBA" id="ARBA00023128"/>
    </source>
</evidence>
<protein>
    <recommendedName>
        <fullName evidence="3 6">Altered inheritance of mitochondria protein 24, mitochondrial</fullName>
    </recommendedName>
</protein>
<evidence type="ECO:0000313" key="8">
    <source>
        <dbReference type="Proteomes" id="UP000307173"/>
    </source>
</evidence>
<dbReference type="Proteomes" id="UP000307173">
    <property type="component" value="Unassembled WGS sequence"/>
</dbReference>
<dbReference type="PANTHER" id="PTHR36959:SF2">
    <property type="entry name" value="ALTERED INHERITANCE OF MITOCHONDRIA PROTEIN 24, MITOCHONDRIAL"/>
    <property type="match status" value="1"/>
</dbReference>
<gene>
    <name evidence="7" type="ORF">CANINC_000863</name>
</gene>
<reference evidence="7 8" key="1">
    <citation type="journal article" date="2019" name="Front. Genet.">
        <title>Whole-Genome Sequencing of the Opportunistic Yeast Pathogen Candida inconspicua Uncovers Its Hybrid Origin.</title>
        <authorList>
            <person name="Mixao V."/>
            <person name="Hansen A.P."/>
            <person name="Saus E."/>
            <person name="Boekhout T."/>
            <person name="Lass-Florl C."/>
            <person name="Gabaldon T."/>
        </authorList>
    </citation>
    <scope>NUCLEOTIDE SEQUENCE [LARGE SCALE GENOMIC DNA]</scope>
    <source>
        <strain evidence="7 8">CBS 180</strain>
    </source>
</reference>
<dbReference type="AlphaFoldDB" id="A0A4V4NG40"/>
<dbReference type="GO" id="GO:0005743">
    <property type="term" value="C:mitochondrial inner membrane"/>
    <property type="evidence" value="ECO:0007669"/>
    <property type="project" value="TreeGrafter"/>
</dbReference>
<dbReference type="Pfam" id="PF01987">
    <property type="entry name" value="AIM24"/>
    <property type="match status" value="1"/>
</dbReference>
<evidence type="ECO:0000313" key="7">
    <source>
        <dbReference type="EMBL" id="TID30510.1"/>
    </source>
</evidence>
<accession>A0A4V4NG40</accession>
<evidence type="ECO:0000256" key="1">
    <source>
        <dbReference type="ARBA" id="ARBA00004173"/>
    </source>
</evidence>
<name>A0A4V4NG40_9ASCO</name>
<sequence length="408" mass="45077">MMKSGISRTFVRSITIQQPSTAALSQPVSLGIANSETSPIIDPIDVNNVKTPTFKAIGIPASTLSITTPPSVPVHVKKGSVMSVYSHTQDESEKTNSNSFIKSTWEFTQPIRRILLANDVSSYHKIIGTVPLEILVSAYSAQPSKSAGVMSFVNLPMDGSYDWALFQPKSLHCYAGNSLNISIKSLPKKLHDGLKSRAYTLLNGRGLVSVVDRGSVFKVGLGAREEIRVNRKNLFAVSVKDFTELKNDSTLTIEVWDPMNGLFRNSNQEDITESKFENIKLFNNPNVDAVITKTYQLSKTLFSFLHTTKSHITDFLIGNGNYVVVKGPRTVLIETGSGNDKFVLNSFQGADGVESIEKFLTKQEEWKNPKVEIGDNLGVVSIVNGKTTYRNVENFNDEVQRIESLNKH</sequence>
<proteinExistence type="inferred from homology"/>